<keyword evidence="4 9" id="KW-0812">Transmembrane</keyword>
<feature type="transmembrane region" description="Helical" evidence="9">
    <location>
        <begin position="180"/>
        <end position="211"/>
    </location>
</feature>
<accession>A0AAV2H0Y4</accession>
<keyword evidence="6 9" id="KW-1133">Transmembrane helix</keyword>
<dbReference type="GO" id="GO:0016020">
    <property type="term" value="C:membrane"/>
    <property type="evidence" value="ECO:0007669"/>
    <property type="project" value="UniProtKB-SubCell"/>
</dbReference>
<keyword evidence="5" id="KW-0378">Hydrolase</keyword>
<evidence type="ECO:0000256" key="4">
    <source>
        <dbReference type="ARBA" id="ARBA00022692"/>
    </source>
</evidence>
<dbReference type="InterPro" id="IPR022764">
    <property type="entry name" value="Peptidase_S54_rhomboid_dom"/>
</dbReference>
<name>A0AAV2H0Y4_LYMST</name>
<evidence type="ECO:0000313" key="11">
    <source>
        <dbReference type="EMBL" id="CAL1527315.1"/>
    </source>
</evidence>
<protein>
    <recommendedName>
        <fullName evidence="10">Peptidase S54 rhomboid domain-containing protein</fullName>
    </recommendedName>
</protein>
<evidence type="ECO:0000256" key="7">
    <source>
        <dbReference type="ARBA" id="ARBA00023136"/>
    </source>
</evidence>
<dbReference type="InterPro" id="IPR035952">
    <property type="entry name" value="Rhomboid-like_sf"/>
</dbReference>
<proteinExistence type="inferred from homology"/>
<feature type="transmembrane region" description="Helical" evidence="9">
    <location>
        <begin position="108"/>
        <end position="134"/>
    </location>
</feature>
<feature type="region of interest" description="Disordered" evidence="8">
    <location>
        <begin position="298"/>
        <end position="427"/>
    </location>
</feature>
<comment type="similarity">
    <text evidence="2">Belongs to the peptidase S54 family.</text>
</comment>
<organism evidence="11 12">
    <name type="scientific">Lymnaea stagnalis</name>
    <name type="common">Great pond snail</name>
    <name type="synonym">Helix stagnalis</name>
    <dbReference type="NCBI Taxonomy" id="6523"/>
    <lineage>
        <taxon>Eukaryota</taxon>
        <taxon>Metazoa</taxon>
        <taxon>Spiralia</taxon>
        <taxon>Lophotrochozoa</taxon>
        <taxon>Mollusca</taxon>
        <taxon>Gastropoda</taxon>
        <taxon>Heterobranchia</taxon>
        <taxon>Euthyneura</taxon>
        <taxon>Panpulmonata</taxon>
        <taxon>Hygrophila</taxon>
        <taxon>Lymnaeoidea</taxon>
        <taxon>Lymnaeidae</taxon>
        <taxon>Lymnaea</taxon>
    </lineage>
</organism>
<dbReference type="Gene3D" id="1.20.1540.10">
    <property type="entry name" value="Rhomboid-like"/>
    <property type="match status" value="1"/>
</dbReference>
<feature type="domain" description="Peptidase S54 rhomboid" evidence="10">
    <location>
        <begin position="68"/>
        <end position="211"/>
    </location>
</feature>
<dbReference type="GO" id="GO:0006508">
    <property type="term" value="P:proteolysis"/>
    <property type="evidence" value="ECO:0007669"/>
    <property type="project" value="UniProtKB-KW"/>
</dbReference>
<dbReference type="Proteomes" id="UP001497497">
    <property type="component" value="Unassembled WGS sequence"/>
</dbReference>
<dbReference type="PANTHER" id="PTHR43066">
    <property type="entry name" value="RHOMBOID-RELATED PROTEIN"/>
    <property type="match status" value="1"/>
</dbReference>
<sequence>MAAPRGRGINTGLTLLATQMMHFGVKKIPPVTLALIAGQTAVYLELFDNIFPSPMSVCMSSYLVYHHRDWMRMIKGTFYHGDDMHLYFNMASLMYKGSLIETAYGSSYFAYMIAVFTGLTSATYVGLGLLLGHYLQDPSYITSCAVGFSGVLFALKVIVTEASPPGVQYLLGSIPIPSKYFYWVELIAIQLVAPNASFVGHLAGILVGLAYCKGPLKFIMDIFHPPGLRTVNRPRDHSSRLGQRSGWRGWFRSSRFTGSGHSGHRDREAHIAPPLFSGDYRNDPRFEEIENMWLRSEGRQGSSADIGGGAGQGSARPSGRPGSSAPYGRQDSSASYARPGFSASYSSSGASGGSQGYPTFPRPKASAPPPDYNTNGEYTDGLDEDDQYNLAIMESIESSRQTTQGQHSPRLYPDLSELRAKRAHFYK</sequence>
<evidence type="ECO:0000256" key="2">
    <source>
        <dbReference type="ARBA" id="ARBA00009045"/>
    </source>
</evidence>
<keyword evidence="3" id="KW-0645">Protease</keyword>
<evidence type="ECO:0000313" key="12">
    <source>
        <dbReference type="Proteomes" id="UP001497497"/>
    </source>
</evidence>
<dbReference type="AlphaFoldDB" id="A0AAV2H0Y4"/>
<dbReference type="SUPFAM" id="SSF144091">
    <property type="entry name" value="Rhomboid-like"/>
    <property type="match status" value="1"/>
</dbReference>
<feature type="compositionally biased region" description="Polar residues" evidence="8">
    <location>
        <begin position="396"/>
        <end position="407"/>
    </location>
</feature>
<evidence type="ECO:0000256" key="6">
    <source>
        <dbReference type="ARBA" id="ARBA00022989"/>
    </source>
</evidence>
<feature type="compositionally biased region" description="Low complexity" evidence="8">
    <location>
        <begin position="313"/>
        <end position="329"/>
    </location>
</feature>
<comment type="subcellular location">
    <subcellularLocation>
        <location evidence="1">Membrane</location>
        <topology evidence="1">Multi-pass membrane protein</topology>
    </subcellularLocation>
</comment>
<evidence type="ECO:0000256" key="1">
    <source>
        <dbReference type="ARBA" id="ARBA00004141"/>
    </source>
</evidence>
<evidence type="ECO:0000256" key="9">
    <source>
        <dbReference type="SAM" id="Phobius"/>
    </source>
</evidence>
<reference evidence="11 12" key="1">
    <citation type="submission" date="2024-04" db="EMBL/GenBank/DDBJ databases">
        <authorList>
            <consortium name="Genoscope - CEA"/>
            <person name="William W."/>
        </authorList>
    </citation>
    <scope>NUCLEOTIDE SEQUENCE [LARGE SCALE GENOMIC DNA]</scope>
</reference>
<dbReference type="EMBL" id="CAXITT010000015">
    <property type="protein sequence ID" value="CAL1527315.1"/>
    <property type="molecule type" value="Genomic_DNA"/>
</dbReference>
<dbReference type="FunFam" id="1.20.1540.10:FF:000008">
    <property type="entry name" value="RHOMBOID-like protein 13"/>
    <property type="match status" value="1"/>
</dbReference>
<dbReference type="GO" id="GO:0004252">
    <property type="term" value="F:serine-type endopeptidase activity"/>
    <property type="evidence" value="ECO:0007669"/>
    <property type="project" value="InterPro"/>
</dbReference>
<evidence type="ECO:0000256" key="5">
    <source>
        <dbReference type="ARBA" id="ARBA00022801"/>
    </source>
</evidence>
<keyword evidence="12" id="KW-1185">Reference proteome</keyword>
<feature type="region of interest" description="Disordered" evidence="8">
    <location>
        <begin position="257"/>
        <end position="277"/>
    </location>
</feature>
<keyword evidence="7 9" id="KW-0472">Membrane</keyword>
<feature type="transmembrane region" description="Helical" evidence="9">
    <location>
        <begin position="140"/>
        <end position="159"/>
    </location>
</feature>
<evidence type="ECO:0000256" key="8">
    <source>
        <dbReference type="SAM" id="MobiDB-lite"/>
    </source>
</evidence>
<comment type="caution">
    <text evidence="11">The sequence shown here is derived from an EMBL/GenBank/DDBJ whole genome shotgun (WGS) entry which is preliminary data.</text>
</comment>
<dbReference type="Pfam" id="PF01694">
    <property type="entry name" value="Rhomboid"/>
    <property type="match status" value="1"/>
</dbReference>
<evidence type="ECO:0000259" key="10">
    <source>
        <dbReference type="Pfam" id="PF01694"/>
    </source>
</evidence>
<evidence type="ECO:0000256" key="3">
    <source>
        <dbReference type="ARBA" id="ARBA00022670"/>
    </source>
</evidence>
<gene>
    <name evidence="11" type="ORF">GSLYS_00001492001</name>
</gene>
<dbReference type="PANTHER" id="PTHR43066:SF1">
    <property type="entry name" value="RHOMBOID PROTEIN 2"/>
    <property type="match status" value="1"/>
</dbReference>